<reference evidence="4 5" key="1">
    <citation type="submission" date="2015-06" db="EMBL/GenBank/DDBJ databases">
        <title>Draft genome of the ant-associated black yeast Phialophora attae CBS 131958.</title>
        <authorList>
            <person name="Moreno L.F."/>
            <person name="Stielow B.J."/>
            <person name="de Hoog S."/>
            <person name="Vicente V.A."/>
            <person name="Weiss V.A."/>
            <person name="de Vries M."/>
            <person name="Cruz L.M."/>
            <person name="Souza E.M."/>
        </authorList>
    </citation>
    <scope>NUCLEOTIDE SEQUENCE [LARGE SCALE GENOMIC DNA]</scope>
    <source>
        <strain evidence="4 5">CBS 131958</strain>
    </source>
</reference>
<proteinExistence type="inferred from homology"/>
<dbReference type="PANTHER" id="PTHR43477:SF1">
    <property type="entry name" value="DIHYDROANTICAPSIN 7-DEHYDROGENASE"/>
    <property type="match status" value="1"/>
</dbReference>
<organism evidence="4 5">
    <name type="scientific">Cyphellophora attinorum</name>
    <dbReference type="NCBI Taxonomy" id="1664694"/>
    <lineage>
        <taxon>Eukaryota</taxon>
        <taxon>Fungi</taxon>
        <taxon>Dikarya</taxon>
        <taxon>Ascomycota</taxon>
        <taxon>Pezizomycotina</taxon>
        <taxon>Eurotiomycetes</taxon>
        <taxon>Chaetothyriomycetidae</taxon>
        <taxon>Chaetothyriales</taxon>
        <taxon>Cyphellophoraceae</taxon>
        <taxon>Cyphellophora</taxon>
    </lineage>
</organism>
<dbReference type="SUPFAM" id="SSF51735">
    <property type="entry name" value="NAD(P)-binding Rossmann-fold domains"/>
    <property type="match status" value="1"/>
</dbReference>
<evidence type="ECO:0000256" key="3">
    <source>
        <dbReference type="ARBA" id="ARBA00023002"/>
    </source>
</evidence>
<dbReference type="PRINTS" id="PR00081">
    <property type="entry name" value="GDHRDH"/>
</dbReference>
<dbReference type="Gene3D" id="3.40.50.720">
    <property type="entry name" value="NAD(P)-binding Rossmann-like Domain"/>
    <property type="match status" value="1"/>
</dbReference>
<dbReference type="Pfam" id="PF23441">
    <property type="entry name" value="SDR"/>
    <property type="match status" value="1"/>
</dbReference>
<protein>
    <submittedName>
        <fullName evidence="4">Dehydrogenase/ SDR family member 4</fullName>
    </submittedName>
</protein>
<dbReference type="PANTHER" id="PTHR43477">
    <property type="entry name" value="DIHYDROANTICAPSIN 7-DEHYDROGENASE"/>
    <property type="match status" value="1"/>
</dbReference>
<sequence length="264" mass="27906">MAPKYSNKLNNKLVIVVGGSSGIGYAVAEASLEGGANVVIASRTQKNIDAAIASLTEAYPDSAKRIRGHPCNLVDTDAESDVIKLFDFATNNGAIKIDHIVDTAAADGPTVGDLASATVDTFLDSYRARCLGSAVLAKYALKYMLSSSSSSITMTSGILVRRPMKGMSPRIAASSAKEGLARTFAVDLAPIRVNVVSPGAIMTPLLVKMFDRFGEGLRENMRGSTLLGEIGQPEDIAESYLCSMKNRFMTGQVVQCDGGFLVKN</sequence>
<keyword evidence="5" id="KW-1185">Reference proteome</keyword>
<dbReference type="InterPro" id="IPR036291">
    <property type="entry name" value="NAD(P)-bd_dom_sf"/>
</dbReference>
<dbReference type="CDD" id="cd05233">
    <property type="entry name" value="SDR_c"/>
    <property type="match status" value="1"/>
</dbReference>
<comment type="similarity">
    <text evidence="1">Belongs to the short-chain dehydrogenases/reductases (SDR) family.</text>
</comment>
<dbReference type="InterPro" id="IPR002347">
    <property type="entry name" value="SDR_fam"/>
</dbReference>
<evidence type="ECO:0000256" key="2">
    <source>
        <dbReference type="ARBA" id="ARBA00022857"/>
    </source>
</evidence>
<keyword evidence="3" id="KW-0560">Oxidoreductase</keyword>
<evidence type="ECO:0000313" key="4">
    <source>
        <dbReference type="EMBL" id="KPI42152.1"/>
    </source>
</evidence>
<evidence type="ECO:0000313" key="5">
    <source>
        <dbReference type="Proteomes" id="UP000038010"/>
    </source>
</evidence>
<dbReference type="GO" id="GO:0016491">
    <property type="term" value="F:oxidoreductase activity"/>
    <property type="evidence" value="ECO:0007669"/>
    <property type="project" value="UniProtKB-KW"/>
</dbReference>
<dbReference type="EMBL" id="LFJN01000008">
    <property type="protein sequence ID" value="KPI42152.1"/>
    <property type="molecule type" value="Genomic_DNA"/>
</dbReference>
<dbReference type="AlphaFoldDB" id="A0A0N1P061"/>
<accession>A0A0N1P061</accession>
<dbReference type="InterPro" id="IPR057571">
    <property type="entry name" value="SDR_PhqE-like"/>
</dbReference>
<keyword evidence="2" id="KW-0521">NADP</keyword>
<evidence type="ECO:0000256" key="1">
    <source>
        <dbReference type="ARBA" id="ARBA00006484"/>
    </source>
</evidence>
<dbReference type="InterPro" id="IPR051122">
    <property type="entry name" value="SDR_DHRS6-like"/>
</dbReference>
<dbReference type="STRING" id="1664694.A0A0N1P061"/>
<dbReference type="GeneID" id="28737651"/>
<comment type="caution">
    <text evidence="4">The sequence shown here is derived from an EMBL/GenBank/DDBJ whole genome shotgun (WGS) entry which is preliminary data.</text>
</comment>
<dbReference type="RefSeq" id="XP_018002115.1">
    <property type="nucleotide sequence ID" value="XM_018145771.1"/>
</dbReference>
<name>A0A0N1P061_9EURO</name>
<dbReference type="Proteomes" id="UP000038010">
    <property type="component" value="Unassembled WGS sequence"/>
</dbReference>
<dbReference type="VEuPathDB" id="FungiDB:AB675_5551"/>
<gene>
    <name evidence="4" type="ORF">AB675_5551</name>
</gene>
<dbReference type="OrthoDB" id="294295at2759"/>